<name>A0A6B0TC12_9EURY</name>
<dbReference type="RefSeq" id="WP_159765085.1">
    <property type="nucleotide sequence ID" value="NZ_WUUT01000007.1"/>
</dbReference>
<dbReference type="Proteomes" id="UP000466535">
    <property type="component" value="Unassembled WGS sequence"/>
</dbReference>
<keyword evidence="3" id="KW-1185">Reference proteome</keyword>
<accession>A0A6B0TC12</accession>
<dbReference type="AlphaFoldDB" id="A0A6B0TC12"/>
<dbReference type="OrthoDB" id="312460at2157"/>
<comment type="caution">
    <text evidence="2">The sequence shown here is derived from an EMBL/GenBank/DDBJ whole genome shotgun (WGS) entry which is preliminary data.</text>
</comment>
<sequence>MDRRAVAARVFVCCAVAVLLAGCAFSAPGDTDADSLPDAAGSDTEPSVSEDETGTNGPIDNTGLAVDENRVYNRTEALLGVDATAPTVRVEQIETRVGAPDRPLFDLLGLTNESATDGGGAPAAALATGPNSVVINEAYVELDESGQRASDSSPALVLAHEFAHTIQFEQRWIPPDWEGGPAAGQESLDGQLLTRALIEGGAVYAAEEYAEDADLDGSQIGRFERQYREAPPERAFAIGPYHHGGQYFDTMLDSAGGLEQVYEGEPPRTTTELLHPRRGFEPTPVSFSAAVERDGWTTRPDESDTTGEMFVHIALSAHLDTEQASAAATGYANDRLLAFGDGESVSYAWVTHWNSAAEAEEFATTFREALDARSDDDADRVNLRFAGERSVVVLAGSEQFRESTAIDGAGTTLEVVLTDEQPGTTRRSAASADAGSGSAADTGDSQGTAVAK</sequence>
<feature type="region of interest" description="Disordered" evidence="1">
    <location>
        <begin position="417"/>
        <end position="452"/>
    </location>
</feature>
<proteinExistence type="predicted"/>
<evidence type="ECO:0008006" key="4">
    <source>
        <dbReference type="Google" id="ProtNLM"/>
    </source>
</evidence>
<evidence type="ECO:0000313" key="3">
    <source>
        <dbReference type="Proteomes" id="UP000466535"/>
    </source>
</evidence>
<protein>
    <recommendedName>
        <fullName evidence="4">DUF4157 domain-containing protein</fullName>
    </recommendedName>
</protein>
<feature type="region of interest" description="Disordered" evidence="1">
    <location>
        <begin position="34"/>
        <end position="63"/>
    </location>
</feature>
<gene>
    <name evidence="2" type="ORF">GRX03_15135</name>
</gene>
<dbReference type="PROSITE" id="PS51257">
    <property type="entry name" value="PROKAR_LIPOPROTEIN"/>
    <property type="match status" value="1"/>
</dbReference>
<feature type="compositionally biased region" description="Low complexity" evidence="1">
    <location>
        <begin position="423"/>
        <end position="445"/>
    </location>
</feature>
<organism evidence="2 3">
    <name type="scientific">Halovenus carboxidivorans</name>
    <dbReference type="NCBI Taxonomy" id="2692199"/>
    <lineage>
        <taxon>Archaea</taxon>
        <taxon>Methanobacteriati</taxon>
        <taxon>Methanobacteriota</taxon>
        <taxon>Stenosarchaea group</taxon>
        <taxon>Halobacteria</taxon>
        <taxon>Halobacteriales</taxon>
        <taxon>Haloarculaceae</taxon>
        <taxon>Halovenus</taxon>
    </lineage>
</organism>
<evidence type="ECO:0000256" key="1">
    <source>
        <dbReference type="SAM" id="MobiDB-lite"/>
    </source>
</evidence>
<dbReference type="EMBL" id="WUUT01000007">
    <property type="protein sequence ID" value="MXR52932.1"/>
    <property type="molecule type" value="Genomic_DNA"/>
</dbReference>
<evidence type="ECO:0000313" key="2">
    <source>
        <dbReference type="EMBL" id="MXR52932.1"/>
    </source>
</evidence>
<reference evidence="2 3" key="1">
    <citation type="submission" date="2019-12" db="EMBL/GenBank/DDBJ databases">
        <title>Isolation and characterization of three novel carbon monoxide-oxidizing members of Halobacteria from salione crusts and soils.</title>
        <authorList>
            <person name="Myers M.R."/>
            <person name="King G.M."/>
        </authorList>
    </citation>
    <scope>NUCLEOTIDE SEQUENCE [LARGE SCALE GENOMIC DNA]</scope>
    <source>
        <strain evidence="2 3">WSH3</strain>
    </source>
</reference>